<reference evidence="12 28" key="2">
    <citation type="submission" date="2015-03" db="EMBL/GenBank/DDBJ databases">
        <authorList>
            <consortium name="Pathogen Informatics"/>
            <person name="Murphy D."/>
        </authorList>
    </citation>
    <scope>NUCLEOTIDE SEQUENCE [LARGE SCALE GENOMIC DNA]</scope>
    <source>
        <strain evidence="12 28">0268S</strain>
    </source>
</reference>
<dbReference type="SUPFAM" id="SSF46785">
    <property type="entry name" value="Winged helix' DNA-binding domain"/>
    <property type="match status" value="1"/>
</dbReference>
<dbReference type="PRINTS" id="PR00039">
    <property type="entry name" value="HTHLYSR"/>
</dbReference>
<reference evidence="20 31" key="8">
    <citation type="submission" date="2018-08" db="EMBL/GenBank/DDBJ databases">
        <authorList>
            <person name="Fokvardsen B D."/>
            <person name="Norman A."/>
        </authorList>
    </citation>
    <scope>NUCLEOTIDE SEQUENCE [LARGE SCALE GENOMIC DNA]</scope>
    <source>
        <strain evidence="20 31">DKC2</strain>
    </source>
</reference>
<feature type="domain" description="HTH lysR-type" evidence="8">
    <location>
        <begin position="10"/>
        <end position="62"/>
    </location>
</feature>
<dbReference type="NCBIfam" id="TIGR03298">
    <property type="entry name" value="argP"/>
    <property type="match status" value="1"/>
</dbReference>
<keyword evidence="4 17" id="KW-0238">DNA-binding</keyword>
<evidence type="ECO:0000256" key="5">
    <source>
        <dbReference type="ARBA" id="ARBA00023159"/>
    </source>
</evidence>
<dbReference type="GO" id="GO:0003677">
    <property type="term" value="F:DNA binding"/>
    <property type="evidence" value="ECO:0007669"/>
    <property type="project" value="UniProtKB-KW"/>
</dbReference>
<dbReference type="PROSITE" id="PS50931">
    <property type="entry name" value="HTH_LYSR"/>
    <property type="match status" value="1"/>
</dbReference>
<evidence type="ECO:0000313" key="26">
    <source>
        <dbReference type="Proteomes" id="UP000048600"/>
    </source>
</evidence>
<dbReference type="Proteomes" id="UP000050139">
    <property type="component" value="Unassembled WGS sequence"/>
</dbReference>
<reference evidence="18 29" key="4">
    <citation type="submission" date="2016-04" db="EMBL/GenBank/DDBJ databases">
        <authorList>
            <person name="Bigi M."/>
            <person name="Bigi F."/>
            <person name="Soria M.A."/>
        </authorList>
    </citation>
    <scope>NUCLEOTIDE SEQUENCE [LARGE SCALE GENOMIC DNA]</scope>
    <source>
        <strain evidence="18 29">6548</strain>
    </source>
</reference>
<proteinExistence type="inferred from homology"/>
<evidence type="ECO:0000256" key="2">
    <source>
        <dbReference type="ARBA" id="ARBA00022491"/>
    </source>
</evidence>
<evidence type="ECO:0000313" key="20">
    <source>
        <dbReference type="EMBL" id="VCU50263.1"/>
    </source>
</evidence>
<dbReference type="Proteomes" id="UP000048600">
    <property type="component" value="Unassembled WGS sequence"/>
</dbReference>
<evidence type="ECO:0000256" key="3">
    <source>
        <dbReference type="ARBA" id="ARBA00023015"/>
    </source>
</evidence>
<dbReference type="AlphaFoldDB" id="A0A045H043"/>
<dbReference type="FunFam" id="1.10.10.10:FF:000456">
    <property type="entry name" value="LysR family transcriptional regulator ArgP"/>
    <property type="match status" value="1"/>
</dbReference>
<dbReference type="InterPro" id="IPR017685">
    <property type="entry name" value="ArgP"/>
</dbReference>
<reference evidence="17 32" key="9">
    <citation type="submission" date="2021-03" db="EMBL/GenBank/DDBJ databases">
        <title>Whole Genome Sequencing of Mycobacterium tuberculosis clinical isolates from Arunachal Pradesh, India.</title>
        <authorList>
            <person name="Singh S."/>
            <person name="Mudliar S.R."/>
            <person name="Kulsum U."/>
            <person name="Rufai S.B."/>
            <person name="Singh P.K."/>
            <person name="Umpo M."/>
            <person name="Nyori M."/>
        </authorList>
    </citation>
    <scope>NUCLEOTIDE SEQUENCE [LARGE SCALE GENOMIC DNA]</scope>
    <source>
        <strain evidence="17 32">OMICS/BPL/0142/20/SP</strain>
    </source>
</reference>
<evidence type="ECO:0000256" key="1">
    <source>
        <dbReference type="ARBA" id="ARBA00009437"/>
    </source>
</evidence>
<dbReference type="Gene3D" id="3.40.190.290">
    <property type="match status" value="1"/>
</dbReference>
<dbReference type="OMA" id="QGSTCCM"/>
<evidence type="ECO:0000313" key="14">
    <source>
        <dbReference type="EMBL" id="COV52743.1"/>
    </source>
</evidence>
<evidence type="ECO:0000313" key="22">
    <source>
        <dbReference type="Proteomes" id="UP000044938"/>
    </source>
</evidence>
<keyword evidence="5" id="KW-0010">Activator</keyword>
<keyword evidence="2" id="KW-0678">Repressor</keyword>
<organism evidence="16 22">
    <name type="scientific">Mycobacterium tuberculosis</name>
    <dbReference type="NCBI Taxonomy" id="1773"/>
    <lineage>
        <taxon>Bacteria</taxon>
        <taxon>Bacillati</taxon>
        <taxon>Actinomycetota</taxon>
        <taxon>Actinomycetes</taxon>
        <taxon>Mycobacteriales</taxon>
        <taxon>Mycobacteriaceae</taxon>
        <taxon>Mycobacterium</taxon>
        <taxon>Mycobacterium tuberculosis complex</taxon>
    </lineage>
</organism>
<evidence type="ECO:0000313" key="19">
    <source>
        <dbReference type="EMBL" id="REQ50305.1"/>
    </source>
</evidence>
<reference evidence="13" key="3">
    <citation type="submission" date="2015-03" db="EMBL/GenBank/DDBJ databases">
        <authorList>
            <person name="Murphy D."/>
        </authorList>
    </citation>
    <scope>NUCLEOTIDE SEQUENCE [LARGE SCALE GENOMIC DNA]</scope>
    <source>
        <strain evidence="13">K00500041</strain>
    </source>
</reference>
<dbReference type="Proteomes" id="UP000300237">
    <property type="component" value="Chromosome"/>
</dbReference>
<dbReference type="Pfam" id="PF03466">
    <property type="entry name" value="LysR_substrate"/>
    <property type="match status" value="1"/>
</dbReference>
<evidence type="ECO:0000313" key="21">
    <source>
        <dbReference type="Proteomes" id="UP000038802"/>
    </source>
</evidence>
<dbReference type="InterPro" id="IPR036388">
    <property type="entry name" value="WH-like_DNA-bd_sf"/>
</dbReference>
<evidence type="ECO:0000313" key="24">
    <source>
        <dbReference type="Proteomes" id="UP000046680"/>
    </source>
</evidence>
<evidence type="ECO:0000313" key="18">
    <source>
        <dbReference type="EMBL" id="OMH59920.1"/>
    </source>
</evidence>
<comment type="similarity">
    <text evidence="1">Belongs to the LysR transcriptional regulatory family.</text>
</comment>
<evidence type="ECO:0000313" key="28">
    <source>
        <dbReference type="Proteomes" id="UP000050139"/>
    </source>
</evidence>
<dbReference type="EMBL" id="LWDQ01000001">
    <property type="protein sequence ID" value="OMH59920.1"/>
    <property type="molecule type" value="Genomic_DNA"/>
</dbReference>
<dbReference type="Proteomes" id="UP000038802">
    <property type="component" value="Unassembled WGS sequence"/>
</dbReference>
<reference evidence="21 22" key="1">
    <citation type="submission" date="2015-03" db="EMBL/GenBank/DDBJ databases">
        <authorList>
            <consortium name="Pathogen Informatics"/>
        </authorList>
    </citation>
    <scope>NUCLEOTIDE SEQUENCE [LARGE SCALE GENOMIC DNA]</scope>
    <source>
        <strain evidence="11 27">Bir 172</strain>
        <strain evidence="10 24">C09601061</strain>
        <strain evidence="15 23">G09801536</strain>
        <strain evidence="9 25">G09901357</strain>
        <strain evidence="21">K00500041</strain>
        <strain evidence="16 22">M09401471</strain>
        <strain evidence="14 26">P00601463</strain>
    </source>
</reference>
<dbReference type="EMBL" id="COPH01000022">
    <property type="protein sequence ID" value="CLW56878.1"/>
    <property type="molecule type" value="Genomic_DNA"/>
</dbReference>
<dbReference type="EMBL" id="CFOE01000220">
    <property type="protein sequence ID" value="CFE39539.1"/>
    <property type="molecule type" value="Genomic_DNA"/>
</dbReference>
<dbReference type="GeneID" id="45425964"/>
<dbReference type="InterPro" id="IPR036390">
    <property type="entry name" value="WH_DNA-bd_sf"/>
</dbReference>
<dbReference type="Proteomes" id="UP000189452">
    <property type="component" value="Chromosome"/>
</dbReference>
<dbReference type="STRING" id="115862.BBG46_10385"/>
<evidence type="ECO:0000313" key="16">
    <source>
        <dbReference type="EMBL" id="COV65000.1"/>
    </source>
</evidence>
<evidence type="ECO:0000313" key="25">
    <source>
        <dbReference type="Proteomes" id="UP000048289"/>
    </source>
</evidence>
<evidence type="ECO:0000313" key="12">
    <source>
        <dbReference type="EMBL" id="CLW56878.1"/>
    </source>
</evidence>
<dbReference type="EMBL" id="CSAD01000252">
    <property type="protein sequence ID" value="COV53551.1"/>
    <property type="molecule type" value="Genomic_DNA"/>
</dbReference>
<evidence type="ECO:0000313" key="15">
    <source>
        <dbReference type="EMBL" id="COV53551.1"/>
    </source>
</evidence>
<dbReference type="Proteomes" id="UP000048948">
    <property type="component" value="Unassembled WGS sequence"/>
</dbReference>
<dbReference type="PANTHER" id="PTHR30579">
    <property type="entry name" value="TRANSCRIPTIONAL REGULATOR"/>
    <property type="match status" value="1"/>
</dbReference>
<keyword evidence="3" id="KW-0805">Transcription regulation</keyword>
<protein>
    <recommendedName>
        <fullName evidence="7">HTH-type transcriptional regulator LysG</fullName>
    </recommendedName>
</protein>
<dbReference type="EMBL" id="CGCX01000068">
    <property type="protein sequence ID" value="CFR66353.1"/>
    <property type="molecule type" value="Genomic_DNA"/>
</dbReference>
<dbReference type="NCBIfam" id="NF009888">
    <property type="entry name" value="PRK13348.1"/>
    <property type="match status" value="1"/>
</dbReference>
<dbReference type="SMR" id="A0A045H043"/>
<dbReference type="InterPro" id="IPR005119">
    <property type="entry name" value="LysR_subst-bd"/>
</dbReference>
<gene>
    <name evidence="18" type="ORF">A4S10_02091</name>
    <name evidence="20" type="ORF">DKC2_2102</name>
    <name evidence="19" type="ORF">DSJ38_14955</name>
    <name evidence="10" type="ORF">ERS007657_00339</name>
    <name evidence="15" type="ORF">ERS007679_02025</name>
    <name evidence="9" type="ORF">ERS007681_01919</name>
    <name evidence="13" type="ORF">ERS007703_01107</name>
    <name evidence="16" type="ORF">ERS007720_00647</name>
    <name evidence="14" type="ORF">ERS007741_00101</name>
    <name evidence="11" type="ORF">ERS027646_00968</name>
    <name evidence="12" type="ORF">ERS094118_02831</name>
    <name evidence="17" type="ORF">J8J21_14860</name>
</gene>
<evidence type="ECO:0000256" key="7">
    <source>
        <dbReference type="ARBA" id="ARBA00074218"/>
    </source>
</evidence>
<dbReference type="EMBL" id="CSAE01000084">
    <property type="protein sequence ID" value="COV31153.1"/>
    <property type="molecule type" value="Genomic_DNA"/>
</dbReference>
<dbReference type="Proteomes" id="UP000048289">
    <property type="component" value="Unassembled WGS sequence"/>
</dbReference>
<evidence type="ECO:0000313" key="32">
    <source>
        <dbReference type="Proteomes" id="UP000671119"/>
    </source>
</evidence>
<dbReference type="PATRIC" id="fig|1773.206.peg.1816"/>
<dbReference type="EMBL" id="CHKL01000004">
    <property type="protein sequence ID" value="COV52743.1"/>
    <property type="molecule type" value="Genomic_DNA"/>
</dbReference>
<dbReference type="Proteomes" id="UP000671119">
    <property type="component" value="Unassembled WGS sequence"/>
</dbReference>
<dbReference type="NCBIfam" id="NF002964">
    <property type="entry name" value="PRK03635.1"/>
    <property type="match status" value="1"/>
</dbReference>
<accession>A0A045H043</accession>
<dbReference type="Pfam" id="PF00126">
    <property type="entry name" value="HTH_1"/>
    <property type="match status" value="1"/>
</dbReference>
<dbReference type="Gene3D" id="1.10.10.10">
    <property type="entry name" value="Winged helix-like DNA-binding domain superfamily/Winged helix DNA-binding domain"/>
    <property type="match status" value="1"/>
</dbReference>
<dbReference type="Proteomes" id="UP000044938">
    <property type="component" value="Unassembled WGS sequence"/>
</dbReference>
<evidence type="ECO:0000313" key="13">
    <source>
        <dbReference type="EMBL" id="COV31153.1"/>
    </source>
</evidence>
<evidence type="ECO:0000313" key="27">
    <source>
        <dbReference type="Proteomes" id="UP000048948"/>
    </source>
</evidence>
<evidence type="ECO:0000259" key="8">
    <source>
        <dbReference type="PROSITE" id="PS50931"/>
    </source>
</evidence>
<evidence type="ECO:0000313" key="11">
    <source>
        <dbReference type="EMBL" id="CKR93529.1"/>
    </source>
</evidence>
<dbReference type="Proteomes" id="UP000256381">
    <property type="component" value="Unassembled WGS sequence"/>
</dbReference>
<dbReference type="InterPro" id="IPR000847">
    <property type="entry name" value="LysR_HTH_N"/>
</dbReference>
<evidence type="ECO:0000256" key="6">
    <source>
        <dbReference type="ARBA" id="ARBA00023163"/>
    </source>
</evidence>
<dbReference type="EMBL" id="CSAJ01000050">
    <property type="protein sequence ID" value="COV65000.1"/>
    <property type="molecule type" value="Genomic_DNA"/>
</dbReference>
<dbReference type="EMBL" id="QTBD01000169">
    <property type="protein sequence ID" value="REQ50305.1"/>
    <property type="molecule type" value="Genomic_DNA"/>
</dbReference>
<keyword evidence="6" id="KW-0804">Transcription</keyword>
<dbReference type="EMBL" id="LR027516">
    <property type="protein sequence ID" value="VCU50263.1"/>
    <property type="molecule type" value="Genomic_DNA"/>
</dbReference>
<dbReference type="Proteomes" id="UP000046680">
    <property type="component" value="Unassembled WGS sequence"/>
</dbReference>
<dbReference type="EMBL" id="CNGE01000120">
    <property type="protein sequence ID" value="CKR93529.1"/>
    <property type="molecule type" value="Genomic_DNA"/>
</dbReference>
<evidence type="ECO:0000313" key="29">
    <source>
        <dbReference type="Proteomes" id="UP000189452"/>
    </source>
</evidence>
<evidence type="ECO:0000313" key="10">
    <source>
        <dbReference type="EMBL" id="CFR66353.1"/>
    </source>
</evidence>
<reference evidence="19 30" key="5">
    <citation type="journal article" date="2017" name="N. Engl. J. Med.">
        <title>Transmission of Extensively Drug-Resistant Tuberculosis in South Africa.</title>
        <authorList>
            <person name="Shah N.S."/>
            <person name="Auld S.C."/>
            <person name="Brust J.C."/>
            <person name="Mathema B."/>
            <person name="Ismail N."/>
            <person name="Moodley P."/>
            <person name="Mlisana K."/>
            <person name="Allana S."/>
            <person name="Campbell A."/>
            <person name="Mthiyane T."/>
            <person name="Morris N."/>
            <person name="Mpangase P."/>
            <person name="van der Meulen H."/>
            <person name="Omar S.V."/>
            <person name="Brown T.S."/>
            <person name="Narechania A."/>
            <person name="Shaskina E."/>
            <person name="Kapwata T."/>
            <person name="Kreiswirth B."/>
            <person name="Gandhi N.R."/>
        </authorList>
    </citation>
    <scope>NUCLEOTIDE SEQUENCE [LARGE SCALE GENOMIC DNA]</scope>
    <source>
        <strain evidence="19 30">32301_S10</strain>
    </source>
</reference>
<evidence type="ECO:0000313" key="30">
    <source>
        <dbReference type="Proteomes" id="UP000256381"/>
    </source>
</evidence>
<name>A0A045H043_MYCTX</name>
<dbReference type="SUPFAM" id="SSF53850">
    <property type="entry name" value="Periplasmic binding protein-like II"/>
    <property type="match status" value="1"/>
</dbReference>
<dbReference type="RefSeq" id="WP_003409986.1">
    <property type="nucleotide sequence ID" value="NZ_AP017901.1"/>
</dbReference>
<evidence type="ECO:0000313" key="23">
    <source>
        <dbReference type="Proteomes" id="UP000045842"/>
    </source>
</evidence>
<dbReference type="PANTHER" id="PTHR30579:SF2">
    <property type="entry name" value="HTH-TYPE TRANSCRIPTIONAL REGULATOR ARGP"/>
    <property type="match status" value="1"/>
</dbReference>
<dbReference type="Proteomes" id="UP000045842">
    <property type="component" value="Unassembled WGS sequence"/>
</dbReference>
<reference evidence="19" key="7">
    <citation type="submission" date="2018-07" db="EMBL/GenBank/DDBJ databases">
        <authorList>
            <person name="Shah S."/>
            <person name="Brown T."/>
            <person name="Auld S."/>
            <person name="Bratton K."/>
            <person name="Narechania A."/>
            <person name="Mathema B."/>
            <person name="Gandhi N."/>
        </authorList>
    </citation>
    <scope>NUCLEOTIDE SEQUENCE</scope>
    <source>
        <strain evidence="19">32301_S10</strain>
    </source>
</reference>
<evidence type="ECO:0000256" key="4">
    <source>
        <dbReference type="ARBA" id="ARBA00023125"/>
    </source>
</evidence>
<dbReference type="InterPro" id="IPR050176">
    <property type="entry name" value="LTTR"/>
</dbReference>
<dbReference type="GO" id="GO:0003700">
    <property type="term" value="F:DNA-binding transcription factor activity"/>
    <property type="evidence" value="ECO:0007669"/>
    <property type="project" value="InterPro"/>
</dbReference>
<evidence type="ECO:0000313" key="31">
    <source>
        <dbReference type="Proteomes" id="UP000300237"/>
    </source>
</evidence>
<evidence type="ECO:0000313" key="17">
    <source>
        <dbReference type="EMBL" id="MBP0684369.1"/>
    </source>
</evidence>
<dbReference type="EMBL" id="JAGIZI010000024">
    <property type="protein sequence ID" value="MBP0684369.1"/>
    <property type="molecule type" value="Genomic_DNA"/>
</dbReference>
<reference evidence="18 29" key="6">
    <citation type="submission" date="2017-02" db="EMBL/GenBank/DDBJ databases">
        <title>Protein polymorphisms may explain contrasting epidemiological fitness of two variants of a multidrug-resistant Mycobacterium tuberculosis strain.</title>
        <authorList>
            <person name="Bigi M.M."/>
            <person name="Lopez B."/>
            <person name="Blanco F.C."/>
            <person name="Sasiain M.C."/>
            <person name="De La Barrera S."/>
            <person name="Ritacco V."/>
            <person name="Bigi F."/>
            <person name="Soria M.A."/>
        </authorList>
    </citation>
    <scope>NUCLEOTIDE SEQUENCE [LARGE SCALE GENOMIC DNA]</scope>
    <source>
        <strain evidence="18 29">6548</strain>
    </source>
</reference>
<sequence>MVDPQLDGPQLAALAAVVELGSFDAAAERLHVTPSAVSQRIKSLEQQVGQVLVVREKPCRATTAGIPLLRLAAQTALLESEALAEMGGNASLKRTRITIAVNADSMATWFSAVFDGLGDVLLDVRIEDQDHSARLLREGVAMGAVTTERNPVPGCRVHPLGEMRYLPVASRPFVQRHLSDGFTAAAAAKAPSLAWNRDDGLQDMLVRKAFRRAITRPTHFVPTTEGFTAAARAGLGWGMFPEKLAASPLADGSFVRVCDIHLDVPLYWQCWKLDSPIIARITDTVRAAASGLYRGQQRRRRPG</sequence>
<evidence type="ECO:0000313" key="9">
    <source>
        <dbReference type="EMBL" id="CFE39539.1"/>
    </source>
</evidence>